<sequence>MGLDFPAAQTIKNLPAMQETRVQSLSREDPLEEGVATHPSILAWRIPWMEKPSRVQSKGSQRVRRDGATNTVHTVLGFRVHREKQLARRGNTEVLSAAHQPSPNGYLGLAEVTPRGATDKLRDWARTPAPT</sequence>
<proteinExistence type="predicted"/>
<gene>
    <name evidence="1" type="ORF">MRATA1EN22A_LOCUS2556</name>
</gene>
<name>A0AC59Y739_RANTA</name>
<dbReference type="EMBL" id="OX596094">
    <property type="protein sequence ID" value="CAM9440380.1"/>
    <property type="molecule type" value="Genomic_DNA"/>
</dbReference>
<accession>A0AC59Y739</accession>
<protein>
    <submittedName>
        <fullName evidence="1">Uncharacterized protein</fullName>
    </submittedName>
</protein>
<organism evidence="1 2">
    <name type="scientific">Rangifer tarandus platyrhynchus</name>
    <name type="common">Svalbard reindeer</name>
    <dbReference type="NCBI Taxonomy" id="3082113"/>
    <lineage>
        <taxon>Eukaryota</taxon>
        <taxon>Metazoa</taxon>
        <taxon>Chordata</taxon>
        <taxon>Craniata</taxon>
        <taxon>Vertebrata</taxon>
        <taxon>Euteleostomi</taxon>
        <taxon>Mammalia</taxon>
        <taxon>Eutheria</taxon>
        <taxon>Laurasiatheria</taxon>
        <taxon>Artiodactyla</taxon>
        <taxon>Ruminantia</taxon>
        <taxon>Pecora</taxon>
        <taxon>Cervidae</taxon>
        <taxon>Odocoileinae</taxon>
        <taxon>Rangifer</taxon>
    </lineage>
</organism>
<reference evidence="1" key="2">
    <citation type="submission" date="2025-03" db="EMBL/GenBank/DDBJ databases">
        <authorList>
            <consortium name="ELIXIR-Norway"/>
            <consortium name="Elixir Norway"/>
        </authorList>
    </citation>
    <scope>NUCLEOTIDE SEQUENCE</scope>
</reference>
<evidence type="ECO:0000313" key="2">
    <source>
        <dbReference type="Proteomes" id="UP001162501"/>
    </source>
</evidence>
<reference evidence="1" key="1">
    <citation type="submission" date="2023-05" db="EMBL/GenBank/DDBJ databases">
        <authorList>
            <consortium name="ELIXIR-Norway"/>
        </authorList>
    </citation>
    <scope>NUCLEOTIDE SEQUENCE</scope>
</reference>
<evidence type="ECO:0000313" key="1">
    <source>
        <dbReference type="EMBL" id="CAM9440380.1"/>
    </source>
</evidence>
<dbReference type="Proteomes" id="UP001162501">
    <property type="component" value="Chromosome 10"/>
</dbReference>